<evidence type="ECO:0000313" key="3">
    <source>
        <dbReference type="Proteomes" id="UP001501231"/>
    </source>
</evidence>
<feature type="compositionally biased region" description="Basic and acidic residues" evidence="1">
    <location>
        <begin position="35"/>
        <end position="47"/>
    </location>
</feature>
<comment type="caution">
    <text evidence="2">The sequence shown here is derived from an EMBL/GenBank/DDBJ whole genome shotgun (WGS) entry which is preliminary data.</text>
</comment>
<dbReference type="EMBL" id="BAAARW010000006">
    <property type="protein sequence ID" value="GAA2411377.1"/>
    <property type="molecule type" value="Genomic_DNA"/>
</dbReference>
<evidence type="ECO:0000313" key="2">
    <source>
        <dbReference type="EMBL" id="GAA2411377.1"/>
    </source>
</evidence>
<dbReference type="Proteomes" id="UP001501231">
    <property type="component" value="Unassembled WGS sequence"/>
</dbReference>
<keyword evidence="3" id="KW-1185">Reference proteome</keyword>
<evidence type="ECO:0000256" key="1">
    <source>
        <dbReference type="SAM" id="MobiDB-lite"/>
    </source>
</evidence>
<accession>A0ABN3IS74</accession>
<name>A0ABN3IS74_9ACTN</name>
<organism evidence="2 3">
    <name type="scientific">Actinomadura vinacea</name>
    <dbReference type="NCBI Taxonomy" id="115336"/>
    <lineage>
        <taxon>Bacteria</taxon>
        <taxon>Bacillati</taxon>
        <taxon>Actinomycetota</taxon>
        <taxon>Actinomycetes</taxon>
        <taxon>Streptosporangiales</taxon>
        <taxon>Thermomonosporaceae</taxon>
        <taxon>Actinomadura</taxon>
    </lineage>
</organism>
<sequence>MCFTAERLTDLGKAVMDTAERLAMRSRALLSQSKGRPDSTGRGESADAHGQVAAKEAAERSGQLHPSARVG</sequence>
<protein>
    <recommendedName>
        <fullName evidence="4">CsbD family protein</fullName>
    </recommendedName>
</protein>
<gene>
    <name evidence="2" type="ORF">GCM10010191_20620</name>
</gene>
<reference evidence="2 3" key="1">
    <citation type="journal article" date="2019" name="Int. J. Syst. Evol. Microbiol.">
        <title>The Global Catalogue of Microorganisms (GCM) 10K type strain sequencing project: providing services to taxonomists for standard genome sequencing and annotation.</title>
        <authorList>
            <consortium name="The Broad Institute Genomics Platform"/>
            <consortium name="The Broad Institute Genome Sequencing Center for Infectious Disease"/>
            <person name="Wu L."/>
            <person name="Ma J."/>
        </authorList>
    </citation>
    <scope>NUCLEOTIDE SEQUENCE [LARGE SCALE GENOMIC DNA]</scope>
    <source>
        <strain evidence="2 3">JCM 3325</strain>
    </source>
</reference>
<evidence type="ECO:0008006" key="4">
    <source>
        <dbReference type="Google" id="ProtNLM"/>
    </source>
</evidence>
<feature type="region of interest" description="Disordered" evidence="1">
    <location>
        <begin position="26"/>
        <end position="71"/>
    </location>
</feature>
<proteinExistence type="predicted"/>